<dbReference type="VEuPathDB" id="FungiDB:SCHCODRAFT_02642752"/>
<dbReference type="Gene3D" id="1.20.1280.50">
    <property type="match status" value="1"/>
</dbReference>
<dbReference type="STRING" id="578458.D8QI81"/>
<evidence type="ECO:0000313" key="4">
    <source>
        <dbReference type="Proteomes" id="UP000007431"/>
    </source>
</evidence>
<dbReference type="InParanoid" id="D8QI81"/>
<gene>
    <name evidence="3" type="ORF">SCHCODRAFT_113609</name>
</gene>
<feature type="domain" description="F-box" evidence="2">
    <location>
        <begin position="8"/>
        <end position="50"/>
    </location>
</feature>
<evidence type="ECO:0000256" key="1">
    <source>
        <dbReference type="SAM" id="MobiDB-lite"/>
    </source>
</evidence>
<accession>D8QI81</accession>
<dbReference type="OMA" id="IFITECP"/>
<name>D8QI81_SCHCM</name>
<dbReference type="Pfam" id="PF12937">
    <property type="entry name" value="F-box-like"/>
    <property type="match status" value="1"/>
</dbReference>
<protein>
    <recommendedName>
        <fullName evidence="2">F-box domain-containing protein</fullName>
    </recommendedName>
</protein>
<dbReference type="InterPro" id="IPR001810">
    <property type="entry name" value="F-box_dom"/>
</dbReference>
<dbReference type="InterPro" id="IPR036047">
    <property type="entry name" value="F-box-like_dom_sf"/>
</dbReference>
<dbReference type="EMBL" id="GL377313">
    <property type="protein sequence ID" value="EFI92184.1"/>
    <property type="molecule type" value="Genomic_DNA"/>
</dbReference>
<keyword evidence="4" id="KW-1185">Reference proteome</keyword>
<dbReference type="KEGG" id="scm:SCHCO_02642752"/>
<reference evidence="3 4" key="1">
    <citation type="journal article" date="2010" name="Nat. Biotechnol.">
        <title>Genome sequence of the model mushroom Schizophyllum commune.</title>
        <authorList>
            <person name="Ohm R.A."/>
            <person name="de Jong J.F."/>
            <person name="Lugones L.G."/>
            <person name="Aerts A."/>
            <person name="Kothe E."/>
            <person name="Stajich J.E."/>
            <person name="de Vries R.P."/>
            <person name="Record E."/>
            <person name="Levasseur A."/>
            <person name="Baker S.E."/>
            <person name="Bartholomew K.A."/>
            <person name="Coutinho P.M."/>
            <person name="Erdmann S."/>
            <person name="Fowler T.J."/>
            <person name="Gathman A.C."/>
            <person name="Lombard V."/>
            <person name="Henrissat B."/>
            <person name="Knabe N."/>
            <person name="Kuees U."/>
            <person name="Lilly W.W."/>
            <person name="Lindquist E."/>
            <person name="Lucas S."/>
            <person name="Magnuson J.K."/>
            <person name="Piumi F."/>
            <person name="Raudaskoski M."/>
            <person name="Salamov A."/>
            <person name="Schmutz J."/>
            <person name="Schwarze F.W.M.R."/>
            <person name="vanKuyk P.A."/>
            <person name="Horton J.S."/>
            <person name="Grigoriev I.V."/>
            <person name="Woesten H.A.B."/>
        </authorList>
    </citation>
    <scope>NUCLEOTIDE SEQUENCE [LARGE SCALE GENOMIC DNA]</scope>
    <source>
        <strain evidence="4">H4-8 / FGSC 9210</strain>
    </source>
</reference>
<feature type="compositionally biased region" description="Basic and acidic residues" evidence="1">
    <location>
        <begin position="480"/>
        <end position="489"/>
    </location>
</feature>
<dbReference type="SUPFAM" id="SSF81383">
    <property type="entry name" value="F-box domain"/>
    <property type="match status" value="1"/>
</dbReference>
<dbReference type="PANTHER" id="PTHR38926">
    <property type="entry name" value="F-BOX DOMAIN CONTAINING PROTEIN, EXPRESSED"/>
    <property type="match status" value="1"/>
</dbReference>
<evidence type="ECO:0000313" key="3">
    <source>
        <dbReference type="EMBL" id="EFI92184.1"/>
    </source>
</evidence>
<dbReference type="OrthoDB" id="3024398at2759"/>
<dbReference type="SUPFAM" id="SSF52047">
    <property type="entry name" value="RNI-like"/>
    <property type="match status" value="1"/>
</dbReference>
<dbReference type="Proteomes" id="UP000007431">
    <property type="component" value="Unassembled WGS sequence"/>
</dbReference>
<evidence type="ECO:0000259" key="2">
    <source>
        <dbReference type="Pfam" id="PF12937"/>
    </source>
</evidence>
<proteinExistence type="predicted"/>
<dbReference type="RefSeq" id="XP_003027087.1">
    <property type="nucleotide sequence ID" value="XM_003027041.1"/>
</dbReference>
<dbReference type="Gene3D" id="3.80.10.10">
    <property type="entry name" value="Ribonuclease Inhibitor"/>
    <property type="match status" value="1"/>
</dbReference>
<feature type="region of interest" description="Disordered" evidence="1">
    <location>
        <begin position="463"/>
        <end position="489"/>
    </location>
</feature>
<dbReference type="CDD" id="cd09917">
    <property type="entry name" value="F-box_SF"/>
    <property type="match status" value="1"/>
</dbReference>
<feature type="compositionally biased region" description="Polar residues" evidence="1">
    <location>
        <begin position="468"/>
        <end position="479"/>
    </location>
</feature>
<dbReference type="PANTHER" id="PTHR38926:SF5">
    <property type="entry name" value="F-BOX AND LEUCINE-RICH REPEAT PROTEIN 6"/>
    <property type="match status" value="1"/>
</dbReference>
<feature type="non-terminal residue" evidence="3">
    <location>
        <position position="601"/>
    </location>
</feature>
<dbReference type="InterPro" id="IPR032675">
    <property type="entry name" value="LRR_dom_sf"/>
</dbReference>
<dbReference type="HOGENOM" id="CLU_021164_4_0_1"/>
<organism evidence="4">
    <name type="scientific">Schizophyllum commune (strain H4-8 / FGSC 9210)</name>
    <name type="common">Split gill fungus</name>
    <dbReference type="NCBI Taxonomy" id="578458"/>
    <lineage>
        <taxon>Eukaryota</taxon>
        <taxon>Fungi</taxon>
        <taxon>Dikarya</taxon>
        <taxon>Basidiomycota</taxon>
        <taxon>Agaricomycotina</taxon>
        <taxon>Agaricomycetes</taxon>
        <taxon>Agaricomycetidae</taxon>
        <taxon>Agaricales</taxon>
        <taxon>Schizophyllaceae</taxon>
        <taxon>Schizophyllum</taxon>
    </lineage>
</organism>
<dbReference type="AlphaFoldDB" id="D8QI81"/>
<dbReference type="GeneID" id="9593577"/>
<sequence>MHTPAALRIPPEIQEIICSDKALSRKDRARLARVCKHWHAVADAAVWRHIGGLESLLRLLPKDAWTEPRDEYGMSMPHCVHLSRRLTAVDWEPVLRKSRLVQTLSLDYVDNATQWAIVDCPPPQALFPALRILNIDDCFEYSPFDCESDFIQVLVPPTLRELHISSTYKDMSSTAACVARCCRASLTTLDLDNQDYRVNRRGDNQEIDDDDANIYGLCDLVDELKQCQRLTNFSLKLATPWFPQVFEKLSECPGLTDLDVYLSSEDSPSYEWEDHPPRYGDYRFPALRRLHLHGVSFGDVMDILESKEENPDDAPFREMEAIGICGGPGDSSGALASLTTYIENWCDAAVLRRVSIERDDDSDEREDFQEWPLTFDHIAPLTAFRHLTHVRLAGLHGTRLTDADCEEMAVAWPALQELVLNVTPNYAEGTACTLAALVPFARNCPHLRVLELPLDAARVPQTVPLRTEPSQTEPSQSELPSERDAEHVERSHTPLLLRITYGAIDDEESVVRYLRALFHCATLDVQYKTGYRPRGGLDQKEQDRRIRSWGNVDALLSRRPVLKALTPPDRPAVAPSQVSNTGTPTEEEYQWYDFECDCGCG</sequence>